<dbReference type="AlphaFoldDB" id="A0AAV4I6E4"/>
<evidence type="ECO:0000313" key="2">
    <source>
        <dbReference type="Proteomes" id="UP000762676"/>
    </source>
</evidence>
<organism evidence="1 2">
    <name type="scientific">Elysia marginata</name>
    <dbReference type="NCBI Taxonomy" id="1093978"/>
    <lineage>
        <taxon>Eukaryota</taxon>
        <taxon>Metazoa</taxon>
        <taxon>Spiralia</taxon>
        <taxon>Lophotrochozoa</taxon>
        <taxon>Mollusca</taxon>
        <taxon>Gastropoda</taxon>
        <taxon>Heterobranchia</taxon>
        <taxon>Euthyneura</taxon>
        <taxon>Panpulmonata</taxon>
        <taxon>Sacoglossa</taxon>
        <taxon>Placobranchoidea</taxon>
        <taxon>Plakobranchidae</taxon>
        <taxon>Elysia</taxon>
    </lineage>
</organism>
<accession>A0AAV4I6E4</accession>
<protein>
    <recommendedName>
        <fullName evidence="3">Profilin</fullName>
    </recommendedName>
</protein>
<dbReference type="Proteomes" id="UP000762676">
    <property type="component" value="Unassembled WGS sequence"/>
</dbReference>
<dbReference type="EMBL" id="BMAT01013094">
    <property type="protein sequence ID" value="GFS05625.1"/>
    <property type="molecule type" value="Genomic_DNA"/>
</dbReference>
<evidence type="ECO:0008006" key="3">
    <source>
        <dbReference type="Google" id="ProtNLM"/>
    </source>
</evidence>
<gene>
    <name evidence="1" type="ORF">ElyMa_006524900</name>
</gene>
<reference evidence="1 2" key="1">
    <citation type="journal article" date="2021" name="Elife">
        <title>Chloroplast acquisition without the gene transfer in kleptoplastic sea slugs, Plakobranchus ocellatus.</title>
        <authorList>
            <person name="Maeda T."/>
            <person name="Takahashi S."/>
            <person name="Yoshida T."/>
            <person name="Shimamura S."/>
            <person name="Takaki Y."/>
            <person name="Nagai Y."/>
            <person name="Toyoda A."/>
            <person name="Suzuki Y."/>
            <person name="Arimoto A."/>
            <person name="Ishii H."/>
            <person name="Satoh N."/>
            <person name="Nishiyama T."/>
            <person name="Hasebe M."/>
            <person name="Maruyama T."/>
            <person name="Minagawa J."/>
            <person name="Obokata J."/>
            <person name="Shigenobu S."/>
        </authorList>
    </citation>
    <scope>NUCLEOTIDE SEQUENCE [LARGE SCALE GENOMIC DNA]</scope>
</reference>
<evidence type="ECO:0000313" key="1">
    <source>
        <dbReference type="EMBL" id="GFS05625.1"/>
    </source>
</evidence>
<dbReference type="Gene3D" id="3.90.1720.10">
    <property type="entry name" value="endopeptidase domain like (from Nostoc punctiforme)"/>
    <property type="match status" value="1"/>
</dbReference>
<proteinExistence type="predicted"/>
<name>A0AAV4I6E4_9GAST</name>
<keyword evidence="2" id="KW-1185">Reference proteome</keyword>
<sequence length="159" mass="17200">MSSFSRQRIRIRNEADLANVTPGLLLEIQRGSYTLCAVSIGDGKVCHFTTEVFKNNNACYASSLASVSGSSGCKGRVLVQTYREMLSGENPPVFVNNSRDGNVCHFTVEVFKDNGSSFTGSLAAMTGGKGRVLVQTFREMLGGENLPVFVNNSSDSKWT</sequence>
<comment type="caution">
    <text evidence="1">The sequence shown here is derived from an EMBL/GenBank/DDBJ whole genome shotgun (WGS) entry which is preliminary data.</text>
</comment>